<keyword evidence="2" id="KW-1003">Cell membrane</keyword>
<evidence type="ECO:0000256" key="2">
    <source>
        <dbReference type="ARBA" id="ARBA00022475"/>
    </source>
</evidence>
<keyword evidence="5 6" id="KW-0472">Membrane</keyword>
<dbReference type="RefSeq" id="WP_380254914.1">
    <property type="nucleotide sequence ID" value="NZ_JBHUII010000013.1"/>
</dbReference>
<evidence type="ECO:0000256" key="6">
    <source>
        <dbReference type="SAM" id="Phobius"/>
    </source>
</evidence>
<keyword evidence="9" id="KW-1185">Reference proteome</keyword>
<reference evidence="9" key="1">
    <citation type="journal article" date="2019" name="Int. J. Syst. Evol. Microbiol.">
        <title>The Global Catalogue of Microorganisms (GCM) 10K type strain sequencing project: providing services to taxonomists for standard genome sequencing and annotation.</title>
        <authorList>
            <consortium name="The Broad Institute Genomics Platform"/>
            <consortium name="The Broad Institute Genome Sequencing Center for Infectious Disease"/>
            <person name="Wu L."/>
            <person name="Ma J."/>
        </authorList>
    </citation>
    <scope>NUCLEOTIDE SEQUENCE [LARGE SCALE GENOMIC DNA]</scope>
    <source>
        <strain evidence="9">CGMCC 4.7192</strain>
    </source>
</reference>
<dbReference type="PANTHER" id="PTHR43124:SF3">
    <property type="entry name" value="CHLORAMPHENICOL EFFLUX PUMP RV0191"/>
    <property type="match status" value="1"/>
</dbReference>
<name>A0ABW5BQX6_9PROT</name>
<feature type="transmembrane region" description="Helical" evidence="6">
    <location>
        <begin position="333"/>
        <end position="355"/>
    </location>
</feature>
<evidence type="ECO:0000256" key="5">
    <source>
        <dbReference type="ARBA" id="ARBA00023136"/>
    </source>
</evidence>
<comment type="caution">
    <text evidence="8">The sequence shown here is derived from an EMBL/GenBank/DDBJ whole genome shotgun (WGS) entry which is preliminary data.</text>
</comment>
<accession>A0ABW5BQX6</accession>
<proteinExistence type="predicted"/>
<dbReference type="InterPro" id="IPR050189">
    <property type="entry name" value="MFS_Efflux_Transporters"/>
</dbReference>
<evidence type="ECO:0000313" key="8">
    <source>
        <dbReference type="EMBL" id="MFD2207855.1"/>
    </source>
</evidence>
<feature type="transmembrane region" description="Helical" evidence="6">
    <location>
        <begin position="305"/>
        <end position="326"/>
    </location>
</feature>
<comment type="subcellular location">
    <subcellularLocation>
        <location evidence="1">Cell membrane</location>
        <topology evidence="1">Multi-pass membrane protein</topology>
    </subcellularLocation>
</comment>
<dbReference type="Pfam" id="PF07690">
    <property type="entry name" value="MFS_1"/>
    <property type="match status" value="1"/>
</dbReference>
<feature type="transmembrane region" description="Helical" evidence="6">
    <location>
        <begin position="210"/>
        <end position="229"/>
    </location>
</feature>
<evidence type="ECO:0000259" key="7">
    <source>
        <dbReference type="PROSITE" id="PS50850"/>
    </source>
</evidence>
<evidence type="ECO:0000313" key="9">
    <source>
        <dbReference type="Proteomes" id="UP001597294"/>
    </source>
</evidence>
<feature type="transmembrane region" description="Helical" evidence="6">
    <location>
        <begin position="7"/>
        <end position="28"/>
    </location>
</feature>
<protein>
    <submittedName>
        <fullName evidence="8">MFS transporter</fullName>
    </submittedName>
</protein>
<keyword evidence="3 6" id="KW-0812">Transmembrane</keyword>
<dbReference type="SUPFAM" id="SSF103473">
    <property type="entry name" value="MFS general substrate transporter"/>
    <property type="match status" value="1"/>
</dbReference>
<feature type="transmembrane region" description="Helical" evidence="6">
    <location>
        <begin position="134"/>
        <end position="156"/>
    </location>
</feature>
<feature type="transmembrane region" description="Helical" evidence="6">
    <location>
        <begin position="101"/>
        <end position="122"/>
    </location>
</feature>
<dbReference type="InterPro" id="IPR020846">
    <property type="entry name" value="MFS_dom"/>
</dbReference>
<feature type="transmembrane region" description="Helical" evidence="6">
    <location>
        <begin position="76"/>
        <end position="95"/>
    </location>
</feature>
<gene>
    <name evidence="8" type="ORF">ACFSKO_19750</name>
</gene>
<dbReference type="EMBL" id="JBHUII010000013">
    <property type="protein sequence ID" value="MFD2207855.1"/>
    <property type="molecule type" value="Genomic_DNA"/>
</dbReference>
<organism evidence="8 9">
    <name type="scientific">Kiloniella antarctica</name>
    <dbReference type="NCBI Taxonomy" id="1550907"/>
    <lineage>
        <taxon>Bacteria</taxon>
        <taxon>Pseudomonadati</taxon>
        <taxon>Pseudomonadota</taxon>
        <taxon>Alphaproteobacteria</taxon>
        <taxon>Rhodospirillales</taxon>
        <taxon>Kiloniellaceae</taxon>
        <taxon>Kiloniella</taxon>
    </lineage>
</organism>
<feature type="transmembrane region" description="Helical" evidence="6">
    <location>
        <begin position="367"/>
        <end position="389"/>
    </location>
</feature>
<evidence type="ECO:0000256" key="3">
    <source>
        <dbReference type="ARBA" id="ARBA00022692"/>
    </source>
</evidence>
<evidence type="ECO:0000256" key="1">
    <source>
        <dbReference type="ARBA" id="ARBA00004651"/>
    </source>
</evidence>
<feature type="transmembrane region" description="Helical" evidence="6">
    <location>
        <begin position="48"/>
        <end position="69"/>
    </location>
</feature>
<dbReference type="Proteomes" id="UP001597294">
    <property type="component" value="Unassembled WGS sequence"/>
</dbReference>
<dbReference type="PROSITE" id="PS50850">
    <property type="entry name" value="MFS"/>
    <property type="match status" value="1"/>
</dbReference>
<dbReference type="InterPro" id="IPR036259">
    <property type="entry name" value="MFS_trans_sf"/>
</dbReference>
<dbReference type="PANTHER" id="PTHR43124">
    <property type="entry name" value="PURINE EFFLUX PUMP PBUE"/>
    <property type="match status" value="1"/>
</dbReference>
<evidence type="ECO:0000256" key="4">
    <source>
        <dbReference type="ARBA" id="ARBA00022989"/>
    </source>
</evidence>
<feature type="transmembrane region" description="Helical" evidence="6">
    <location>
        <begin position="257"/>
        <end position="276"/>
    </location>
</feature>
<dbReference type="InterPro" id="IPR011701">
    <property type="entry name" value="MFS"/>
</dbReference>
<feature type="transmembrane region" description="Helical" evidence="6">
    <location>
        <begin position="281"/>
        <end position="299"/>
    </location>
</feature>
<sequence length="399" mass="42771">MIRKIDYALVGPGLCITATSYGLCRYAYGLFIPIFREEFNLSDEALAYIASISYASYFLVALLGIYISSKIDPRKSLLLGGMTAVVGMMLIATALSPAMLVLGVALAGVTPGLAYTPVSELVVTFVSPNRQRSIYAIINSGTSLGVLLSGPVAILFEGAWRWSWVGFSGFALLATLWCAWVIPKVPKDRKAKKNSTVSITISTFLHPERLRLLIIAFVIGIATSVYWTFSVDLISTSEGKSGEIFGYVFNSELVAQLFWIVVGIAGFGGMFAGYVVNKMGIVLAMALFQIGITTATALLASTDHIAAIILSAVLFGAFFVFVAAALGMWSLSLFNDVPAVGFGFTFLMLSVGQFIGPVLTANLVGSIGLQGVFFLSAVVAGSIVFLLPLRREFKFLEKI</sequence>
<feature type="domain" description="Major facilitator superfamily (MFS) profile" evidence="7">
    <location>
        <begin position="1"/>
        <end position="394"/>
    </location>
</feature>
<feature type="transmembrane region" description="Helical" evidence="6">
    <location>
        <begin position="162"/>
        <end position="182"/>
    </location>
</feature>
<dbReference type="Gene3D" id="1.20.1250.20">
    <property type="entry name" value="MFS general substrate transporter like domains"/>
    <property type="match status" value="1"/>
</dbReference>
<keyword evidence="4 6" id="KW-1133">Transmembrane helix</keyword>